<accession>A0A9P9DR64</accession>
<dbReference type="InterPro" id="IPR011050">
    <property type="entry name" value="Pectin_lyase_fold/virulence"/>
</dbReference>
<organism evidence="2 3">
    <name type="scientific">Dactylonectria macrodidyma</name>
    <dbReference type="NCBI Taxonomy" id="307937"/>
    <lineage>
        <taxon>Eukaryota</taxon>
        <taxon>Fungi</taxon>
        <taxon>Dikarya</taxon>
        <taxon>Ascomycota</taxon>
        <taxon>Pezizomycotina</taxon>
        <taxon>Sordariomycetes</taxon>
        <taxon>Hypocreomycetidae</taxon>
        <taxon>Hypocreales</taxon>
        <taxon>Nectriaceae</taxon>
        <taxon>Dactylonectria</taxon>
    </lineage>
</organism>
<keyword evidence="3" id="KW-1185">Reference proteome</keyword>
<proteinExistence type="predicted"/>
<feature type="region of interest" description="Disordered" evidence="1">
    <location>
        <begin position="1"/>
        <end position="30"/>
    </location>
</feature>
<dbReference type="Gene3D" id="2.160.20.10">
    <property type="entry name" value="Single-stranded right-handed beta-helix, Pectin lyase-like"/>
    <property type="match status" value="1"/>
</dbReference>
<evidence type="ECO:0000313" key="3">
    <source>
        <dbReference type="Proteomes" id="UP000738349"/>
    </source>
</evidence>
<gene>
    <name evidence="2" type="ORF">EDB81DRAFT_765690</name>
</gene>
<dbReference type="AlphaFoldDB" id="A0A9P9DR64"/>
<comment type="caution">
    <text evidence="2">The sequence shown here is derived from an EMBL/GenBank/DDBJ whole genome shotgun (WGS) entry which is preliminary data.</text>
</comment>
<dbReference type="SUPFAM" id="SSF51126">
    <property type="entry name" value="Pectin lyase-like"/>
    <property type="match status" value="1"/>
</dbReference>
<reference evidence="2" key="1">
    <citation type="journal article" date="2021" name="Nat. Commun.">
        <title>Genetic determinants of endophytism in the Arabidopsis root mycobiome.</title>
        <authorList>
            <person name="Mesny F."/>
            <person name="Miyauchi S."/>
            <person name="Thiergart T."/>
            <person name="Pickel B."/>
            <person name="Atanasova L."/>
            <person name="Karlsson M."/>
            <person name="Huettel B."/>
            <person name="Barry K.W."/>
            <person name="Haridas S."/>
            <person name="Chen C."/>
            <person name="Bauer D."/>
            <person name="Andreopoulos W."/>
            <person name="Pangilinan J."/>
            <person name="LaButti K."/>
            <person name="Riley R."/>
            <person name="Lipzen A."/>
            <person name="Clum A."/>
            <person name="Drula E."/>
            <person name="Henrissat B."/>
            <person name="Kohler A."/>
            <person name="Grigoriev I.V."/>
            <person name="Martin F.M."/>
            <person name="Hacquard S."/>
        </authorList>
    </citation>
    <scope>NUCLEOTIDE SEQUENCE</scope>
    <source>
        <strain evidence="2">MPI-CAGE-AT-0147</strain>
    </source>
</reference>
<dbReference type="InterPro" id="IPR012334">
    <property type="entry name" value="Pectin_lyas_fold"/>
</dbReference>
<dbReference type="Proteomes" id="UP000738349">
    <property type="component" value="Unassembled WGS sequence"/>
</dbReference>
<sequence length="104" mass="11980">MYEMRCPHLGKDMKCKARDPPQQGTPQQQRLPHHNVRLYQSIQDAIDAASRGDQILVEGSTYAKQLTVKKGGIALVRRDAIPIPLPSLYKLLFDPNWPRYLRNR</sequence>
<dbReference type="OrthoDB" id="3488255at2759"/>
<feature type="compositionally biased region" description="Basic and acidic residues" evidence="1">
    <location>
        <begin position="1"/>
        <end position="19"/>
    </location>
</feature>
<dbReference type="EMBL" id="JAGMUV010000022">
    <property type="protein sequence ID" value="KAH7124299.1"/>
    <property type="molecule type" value="Genomic_DNA"/>
</dbReference>
<name>A0A9P9DR64_9HYPO</name>
<evidence type="ECO:0000256" key="1">
    <source>
        <dbReference type="SAM" id="MobiDB-lite"/>
    </source>
</evidence>
<protein>
    <submittedName>
        <fullName evidence="2">Uncharacterized protein</fullName>
    </submittedName>
</protein>
<evidence type="ECO:0000313" key="2">
    <source>
        <dbReference type="EMBL" id="KAH7124299.1"/>
    </source>
</evidence>